<dbReference type="Gene3D" id="3.30.1310.10">
    <property type="entry name" value="Nucleoid-associated protein YbaB-like domain"/>
    <property type="match status" value="1"/>
</dbReference>
<dbReference type="EMBL" id="BJOU01000001">
    <property type="protein sequence ID" value="GED98030.1"/>
    <property type="molecule type" value="Genomic_DNA"/>
</dbReference>
<reference evidence="3" key="1">
    <citation type="submission" date="2019-06" db="EMBL/GenBank/DDBJ databases">
        <title>Gordonia isolated from sludge of a wastewater treatment plant.</title>
        <authorList>
            <person name="Tamura T."/>
            <person name="Aoyama K."/>
            <person name="Kang Y."/>
            <person name="Saito S."/>
            <person name="Akiyama N."/>
            <person name="Yazawa K."/>
            <person name="Gonoi T."/>
            <person name="Mikami Y."/>
        </authorList>
    </citation>
    <scope>NUCLEOTIDE SEQUENCE [LARGE SCALE GENOMIC DNA]</scope>
    <source>
        <strain evidence="3">NBRC 107697</strain>
    </source>
</reference>
<organism evidence="2 3">
    <name type="scientific">Gordonia crocea</name>
    <dbReference type="NCBI Taxonomy" id="589162"/>
    <lineage>
        <taxon>Bacteria</taxon>
        <taxon>Bacillati</taxon>
        <taxon>Actinomycetota</taxon>
        <taxon>Actinomycetes</taxon>
        <taxon>Mycobacteriales</taxon>
        <taxon>Gordoniaceae</taxon>
        <taxon>Gordonia</taxon>
    </lineage>
</organism>
<feature type="region of interest" description="Disordered" evidence="1">
    <location>
        <begin position="1"/>
        <end position="34"/>
    </location>
</feature>
<dbReference type="AlphaFoldDB" id="A0A7I9UZ00"/>
<evidence type="ECO:0000313" key="3">
    <source>
        <dbReference type="Proteomes" id="UP000444980"/>
    </source>
</evidence>
<dbReference type="Pfam" id="PF02575">
    <property type="entry name" value="YbaB_DNA_bd"/>
    <property type="match status" value="1"/>
</dbReference>
<keyword evidence="3" id="KW-1185">Reference proteome</keyword>
<proteinExistence type="predicted"/>
<evidence type="ECO:0000313" key="2">
    <source>
        <dbReference type="EMBL" id="GED98030.1"/>
    </source>
</evidence>
<dbReference type="GO" id="GO:0003677">
    <property type="term" value="F:DNA binding"/>
    <property type="evidence" value="ECO:0007669"/>
    <property type="project" value="InterPro"/>
</dbReference>
<dbReference type="InterPro" id="IPR004401">
    <property type="entry name" value="YbaB/EbfC"/>
</dbReference>
<gene>
    <name evidence="2" type="ORF">nbrc107697_20690</name>
</gene>
<evidence type="ECO:0000256" key="1">
    <source>
        <dbReference type="SAM" id="MobiDB-lite"/>
    </source>
</evidence>
<feature type="compositionally biased region" description="Pro residues" evidence="1">
    <location>
        <begin position="17"/>
        <end position="34"/>
    </location>
</feature>
<evidence type="ECO:0008006" key="4">
    <source>
        <dbReference type="Google" id="ProtNLM"/>
    </source>
</evidence>
<accession>A0A7I9UZ00</accession>
<dbReference type="InterPro" id="IPR036894">
    <property type="entry name" value="YbaB-like_sf"/>
</dbReference>
<name>A0A7I9UZ00_9ACTN</name>
<dbReference type="SUPFAM" id="SSF82607">
    <property type="entry name" value="YbaB-like"/>
    <property type="match status" value="1"/>
</dbReference>
<comment type="caution">
    <text evidence="2">The sequence shown here is derived from an EMBL/GenBank/DDBJ whole genome shotgun (WGS) entry which is preliminary data.</text>
</comment>
<dbReference type="Proteomes" id="UP000444980">
    <property type="component" value="Unassembled WGS sequence"/>
</dbReference>
<protein>
    <recommendedName>
        <fullName evidence="4">DNA-binding protein</fullName>
    </recommendedName>
</protein>
<sequence>MSEQTGQQPWPMKPDGFPAPAPIPDSPPMPPPQPITFDDLQATATAALDRIQTAAESVGAISVRESSEDGNVTVDVNGKGELVGLWLDDAAMTQSGSELGALIVATASAAVAKAFATVGDVIAGLNDQNAGADSAGSD</sequence>